<keyword evidence="1" id="KW-1015">Disulfide bond</keyword>
<dbReference type="Proteomes" id="UP000265040">
    <property type="component" value="Chromosome 16"/>
</dbReference>
<dbReference type="InterPro" id="IPR042235">
    <property type="entry name" value="ZP-C_dom"/>
</dbReference>
<dbReference type="RefSeq" id="XP_026226113.1">
    <property type="nucleotide sequence ID" value="XM_026370328.1"/>
</dbReference>
<dbReference type="SMART" id="SM00241">
    <property type="entry name" value="ZP"/>
    <property type="match status" value="1"/>
</dbReference>
<dbReference type="Pfam" id="PF23344">
    <property type="entry name" value="ZP-N"/>
    <property type="match status" value="1"/>
</dbReference>
<evidence type="ECO:0000259" key="4">
    <source>
        <dbReference type="PROSITE" id="PS51034"/>
    </source>
</evidence>
<evidence type="ECO:0000256" key="3">
    <source>
        <dbReference type="SAM" id="SignalP"/>
    </source>
</evidence>
<feature type="region of interest" description="Disordered" evidence="2">
    <location>
        <begin position="482"/>
        <end position="533"/>
    </location>
</feature>
<evidence type="ECO:0000313" key="6">
    <source>
        <dbReference type="Proteomes" id="UP000265040"/>
    </source>
</evidence>
<dbReference type="GO" id="GO:0032190">
    <property type="term" value="F:acrosin binding"/>
    <property type="evidence" value="ECO:0007669"/>
    <property type="project" value="TreeGrafter"/>
</dbReference>
<dbReference type="InParanoid" id="A0A7N6A3K2"/>
<evidence type="ECO:0000256" key="2">
    <source>
        <dbReference type="SAM" id="MobiDB-lite"/>
    </source>
</evidence>
<dbReference type="InterPro" id="IPR055356">
    <property type="entry name" value="ZP-N"/>
</dbReference>
<feature type="compositionally biased region" description="Low complexity" evidence="2">
    <location>
        <begin position="520"/>
        <end position="532"/>
    </location>
</feature>
<keyword evidence="6" id="KW-1185">Reference proteome</keyword>
<dbReference type="AlphaFoldDB" id="A0A7N6A3K2"/>
<dbReference type="Pfam" id="PF00100">
    <property type="entry name" value="Zona_pellucida"/>
    <property type="match status" value="1"/>
</dbReference>
<dbReference type="Gene3D" id="2.60.40.4100">
    <property type="entry name" value="Zona pellucida, ZP-C domain"/>
    <property type="match status" value="1"/>
</dbReference>
<evidence type="ECO:0000256" key="1">
    <source>
        <dbReference type="ARBA" id="ARBA00023157"/>
    </source>
</evidence>
<dbReference type="GO" id="GO:2000344">
    <property type="term" value="P:positive regulation of acrosome reaction"/>
    <property type="evidence" value="ECO:0007669"/>
    <property type="project" value="TreeGrafter"/>
</dbReference>
<reference evidence="5" key="1">
    <citation type="submission" date="2021-04" db="EMBL/GenBank/DDBJ databases">
        <authorList>
            <consortium name="Wellcome Sanger Institute Data Sharing"/>
        </authorList>
    </citation>
    <scope>NUCLEOTIDE SEQUENCE [LARGE SCALE GENOMIC DNA]</scope>
</reference>
<sequence>MSVSAWLLWALFHTIVAGPVQRATWSEGGNSPLTEEDGARLRPSFFHLPMFHHAPAPLVAPEHFRPVRHKRPFPAELAELLFPPTRRPQSVQEPGARAVEVWCGVDKVSVRVDRWQLRTWTAPSLFRLGSCRASRVSARFLHFHYGLTECDGEAQVIGGLLVYTYLLSYTPPRQDFVLRAVPLNFPIQCQYNRFYYSYQVGFRPQVQHTTFIKSLQTKLSFSLTVCNAQWEPLPPGHRFSLGEQVYFVAQTGALMAGERLYVDSCHATSSKDPNSKPRLDIVSNYGCMMDSRREGSGSQFLQREASVLKFSVDAFLFKAVSQMLYLHCSMSVGLATSLTSKSCNYNTAATRWQELEALHSVCSCCDSVCTDTHNHIESTVSSPAWHIGQKGEDKPRMEIFQAEEDRDWLKSEGRMGERLRKVQTFQIKTDINHEEEKEEILHEISLLPDETIEWRHSTAVRPWGGKEEKESETEEVAAGELKELMSDGNIMSDQSRPQEKKKHQARDDDDDLGTRDDSVSDLSSNHSSSDLSRVGFDTTTVTRISSFGIDHENISNHGFDDGISSAVISIANDGLFDDGLETLARTLPATSNLDFDLPGFDKVRKLGKSRLNLNSFLMSEQPVNESGNTKSDGIQQRAVDSVGSKGADEDEDMLHGLQIRALESDQSARSPGLRGPSCVDGLLCESDFDSGIEEGKALHLSQFTRVAKTSRDVQDLSGAIPRTGVNSGSASLEQMHQDSPSYSAVVAVSTLRSSESHQMTDGEWAEAVPHWGLQSFRFVAKQPTESFDEGDGYR</sequence>
<dbReference type="InterPro" id="IPR055355">
    <property type="entry name" value="ZP-C"/>
</dbReference>
<name>A0A7N6A3K2_ANATE</name>
<reference evidence="5" key="3">
    <citation type="submission" date="2025-09" db="UniProtKB">
        <authorList>
            <consortium name="Ensembl"/>
        </authorList>
    </citation>
    <scope>IDENTIFICATION</scope>
</reference>
<accession>A0A7N6A3K2</accession>
<feature type="compositionally biased region" description="Polar residues" evidence="2">
    <location>
        <begin position="621"/>
        <end position="634"/>
    </location>
</feature>
<evidence type="ECO:0000313" key="5">
    <source>
        <dbReference type="Ensembl" id="ENSATEP00000042919.1"/>
    </source>
</evidence>
<proteinExistence type="predicted"/>
<dbReference type="GO" id="GO:0007339">
    <property type="term" value="P:binding of sperm to zona pellucida"/>
    <property type="evidence" value="ECO:0007669"/>
    <property type="project" value="TreeGrafter"/>
</dbReference>
<dbReference type="PROSITE" id="PS51034">
    <property type="entry name" value="ZP_2"/>
    <property type="match status" value="1"/>
</dbReference>
<feature type="chain" id="PRO_5031444195" description="ZP domain-containing protein" evidence="3">
    <location>
        <begin position="18"/>
        <end position="794"/>
    </location>
</feature>
<dbReference type="Ensembl" id="ENSATET00000069093.2">
    <property type="protein sequence ID" value="ENSATEP00000042919.1"/>
    <property type="gene ID" value="ENSATEG00000000451.3"/>
</dbReference>
<dbReference type="Gene3D" id="2.60.40.3210">
    <property type="entry name" value="Zona pellucida, ZP-N domain"/>
    <property type="match status" value="1"/>
</dbReference>
<dbReference type="OrthoDB" id="8956379at2759"/>
<dbReference type="PANTHER" id="PTHR11576:SF15">
    <property type="entry name" value="ZONA PELLUCIDA SPERM-BINDING PROTEIN 3-LIKE"/>
    <property type="match status" value="1"/>
</dbReference>
<dbReference type="PANTHER" id="PTHR11576">
    <property type="entry name" value="ZONA PELLUCIDA SPERM-BINDING PROTEIN 3"/>
    <property type="match status" value="1"/>
</dbReference>
<dbReference type="InterPro" id="IPR001507">
    <property type="entry name" value="ZP_dom"/>
</dbReference>
<reference evidence="5" key="2">
    <citation type="submission" date="2025-08" db="UniProtKB">
        <authorList>
            <consortium name="Ensembl"/>
        </authorList>
    </citation>
    <scope>IDENTIFICATION</scope>
</reference>
<protein>
    <recommendedName>
        <fullName evidence="4">ZP domain-containing protein</fullName>
    </recommendedName>
</protein>
<dbReference type="GO" id="GO:0035803">
    <property type="term" value="P:egg coat formation"/>
    <property type="evidence" value="ECO:0007669"/>
    <property type="project" value="TreeGrafter"/>
</dbReference>
<organism evidence="5 6">
    <name type="scientific">Anabas testudineus</name>
    <name type="common">Climbing perch</name>
    <name type="synonym">Anthias testudineus</name>
    <dbReference type="NCBI Taxonomy" id="64144"/>
    <lineage>
        <taxon>Eukaryota</taxon>
        <taxon>Metazoa</taxon>
        <taxon>Chordata</taxon>
        <taxon>Craniata</taxon>
        <taxon>Vertebrata</taxon>
        <taxon>Euteleostomi</taxon>
        <taxon>Actinopterygii</taxon>
        <taxon>Neopterygii</taxon>
        <taxon>Teleostei</taxon>
        <taxon>Neoteleostei</taxon>
        <taxon>Acanthomorphata</taxon>
        <taxon>Anabantaria</taxon>
        <taxon>Anabantiformes</taxon>
        <taxon>Anabantoidei</taxon>
        <taxon>Anabantidae</taxon>
        <taxon>Anabas</taxon>
    </lineage>
</organism>
<dbReference type="GeneTree" id="ENSGT01030000234567"/>
<dbReference type="GO" id="GO:0031012">
    <property type="term" value="C:extracellular matrix"/>
    <property type="evidence" value="ECO:0007669"/>
    <property type="project" value="TreeGrafter"/>
</dbReference>
<feature type="domain" description="ZP" evidence="4">
    <location>
        <begin position="102"/>
        <end position="350"/>
    </location>
</feature>
<feature type="region of interest" description="Disordered" evidence="2">
    <location>
        <begin position="621"/>
        <end position="649"/>
    </location>
</feature>
<feature type="signal peptide" evidence="3">
    <location>
        <begin position="1"/>
        <end position="17"/>
    </location>
</feature>
<dbReference type="GeneID" id="113169148"/>
<dbReference type="FunFam" id="2.60.40.4100:FF:000002">
    <property type="entry name" value="Zona pellucida sperm-binding protein 3"/>
    <property type="match status" value="1"/>
</dbReference>
<keyword evidence="3" id="KW-0732">Signal</keyword>